<organism evidence="2 3">
    <name type="scientific">Arcicella aurantiaca</name>
    <dbReference type="NCBI Taxonomy" id="591202"/>
    <lineage>
        <taxon>Bacteria</taxon>
        <taxon>Pseudomonadati</taxon>
        <taxon>Bacteroidota</taxon>
        <taxon>Cytophagia</taxon>
        <taxon>Cytophagales</taxon>
        <taxon>Flectobacillaceae</taxon>
        <taxon>Arcicella</taxon>
    </lineage>
</organism>
<reference evidence="2 3" key="1">
    <citation type="submission" date="2018-05" db="EMBL/GenBank/DDBJ databases">
        <title>Genomic Encyclopedia of Archaeal and Bacterial Type Strains, Phase II (KMG-II): from individual species to whole genera.</title>
        <authorList>
            <person name="Goeker M."/>
        </authorList>
    </citation>
    <scope>NUCLEOTIDE SEQUENCE [LARGE SCALE GENOMIC DNA]</scope>
    <source>
        <strain evidence="2 3">DSM 22214</strain>
    </source>
</reference>
<dbReference type="EMBL" id="QGGO01000004">
    <property type="protein sequence ID" value="PWK28234.1"/>
    <property type="molecule type" value="Genomic_DNA"/>
</dbReference>
<name>A0A316ECI4_9BACT</name>
<evidence type="ECO:0000256" key="1">
    <source>
        <dbReference type="SAM" id="Phobius"/>
    </source>
</evidence>
<keyword evidence="1" id="KW-1133">Transmembrane helix</keyword>
<accession>A0A316ECI4</accession>
<sequence length="257" mass="28827">MKYFILKQDKPTKESFTIEELREFNITRDTKVCPDVQGNVTDEQPYPYYTEAEKFEELAQLFSEPEPNIPLPIILSEIEEKTYDIKSAQNVSIGAEEIIKIPPIPPIETEGNNPPPPKAKIIWVYAAGISLVLLLAGYWWTNSLRGSGGTGSTIDTSSPKLVEEAPKITNCEAKFDSLLKIGEQNIEQANGESLTAFSLMKDCKDCADKEKVKTLKAKFNSQITTDEAIINDPDIQKRNTQFKEAIKLLDEIITPNQ</sequence>
<feature type="transmembrane region" description="Helical" evidence="1">
    <location>
        <begin position="122"/>
        <end position="140"/>
    </location>
</feature>
<proteinExistence type="predicted"/>
<dbReference type="RefSeq" id="WP_109741791.1">
    <property type="nucleotide sequence ID" value="NZ_QGGO01000004.1"/>
</dbReference>
<dbReference type="Proteomes" id="UP000245489">
    <property type="component" value="Unassembled WGS sequence"/>
</dbReference>
<evidence type="ECO:0000313" key="2">
    <source>
        <dbReference type="EMBL" id="PWK28234.1"/>
    </source>
</evidence>
<gene>
    <name evidence="2" type="ORF">LV89_01015</name>
</gene>
<keyword evidence="1" id="KW-0812">Transmembrane</keyword>
<protein>
    <submittedName>
        <fullName evidence="2">Uncharacterized protein</fullName>
    </submittedName>
</protein>
<evidence type="ECO:0000313" key="3">
    <source>
        <dbReference type="Proteomes" id="UP000245489"/>
    </source>
</evidence>
<comment type="caution">
    <text evidence="2">The sequence shown here is derived from an EMBL/GenBank/DDBJ whole genome shotgun (WGS) entry which is preliminary data.</text>
</comment>
<dbReference type="AlphaFoldDB" id="A0A316ECI4"/>
<keyword evidence="3" id="KW-1185">Reference proteome</keyword>
<keyword evidence="1" id="KW-0472">Membrane</keyword>